<dbReference type="AlphaFoldDB" id="A0AAV2H0V5"/>
<feature type="domain" description="Chitin-binding type-2" evidence="1">
    <location>
        <begin position="107"/>
        <end position="175"/>
    </location>
</feature>
<evidence type="ECO:0000313" key="2">
    <source>
        <dbReference type="EMBL" id="CAL1527005.1"/>
    </source>
</evidence>
<dbReference type="InterPro" id="IPR002557">
    <property type="entry name" value="Chitin-bd_dom"/>
</dbReference>
<reference evidence="2 3" key="1">
    <citation type="submission" date="2024-04" db="EMBL/GenBank/DDBJ databases">
        <authorList>
            <consortium name="Genoscope - CEA"/>
            <person name="William W."/>
        </authorList>
    </citation>
    <scope>NUCLEOTIDE SEQUENCE [LARGE SCALE GENOMIC DNA]</scope>
</reference>
<evidence type="ECO:0000313" key="3">
    <source>
        <dbReference type="Proteomes" id="UP001497497"/>
    </source>
</evidence>
<feature type="domain" description="Chitin-binding type-2" evidence="1">
    <location>
        <begin position="34"/>
        <end position="99"/>
    </location>
</feature>
<protein>
    <recommendedName>
        <fullName evidence="1">Chitin-binding type-2 domain-containing protein</fullName>
    </recommendedName>
</protein>
<dbReference type="Pfam" id="PF01607">
    <property type="entry name" value="CBM_14"/>
    <property type="match status" value="1"/>
</dbReference>
<proteinExistence type="predicted"/>
<comment type="caution">
    <text evidence="2">The sequence shown here is derived from an EMBL/GenBank/DDBJ whole genome shotgun (WGS) entry which is preliminary data.</text>
</comment>
<name>A0AAV2H0V5_LYMST</name>
<dbReference type="PROSITE" id="PS50940">
    <property type="entry name" value="CHIT_BIND_II"/>
    <property type="match status" value="2"/>
</dbReference>
<dbReference type="GO" id="GO:0008061">
    <property type="term" value="F:chitin binding"/>
    <property type="evidence" value="ECO:0007669"/>
    <property type="project" value="InterPro"/>
</dbReference>
<sequence>MEDRTIFTIITVAIVSQCILANVEYLSGDKREYNALCPNSTRYAVVSLPPQLCDARGYIMCWEGVAKAINRCGINERFNNATGWCDAASNVPLPSGCVNNQTANRYPVSCLEQGATYVAMNSTCKKYTLCMPGGYNYTMTCPLPSYFVPAKERCIYAFAPFLDDIPPETFADCQAKDAYTAEQLRSGRR</sequence>
<dbReference type="EMBL" id="CAXITT010000011">
    <property type="protein sequence ID" value="CAL1527005.1"/>
    <property type="molecule type" value="Genomic_DNA"/>
</dbReference>
<keyword evidence="3" id="KW-1185">Reference proteome</keyword>
<organism evidence="2 3">
    <name type="scientific">Lymnaea stagnalis</name>
    <name type="common">Great pond snail</name>
    <name type="synonym">Helix stagnalis</name>
    <dbReference type="NCBI Taxonomy" id="6523"/>
    <lineage>
        <taxon>Eukaryota</taxon>
        <taxon>Metazoa</taxon>
        <taxon>Spiralia</taxon>
        <taxon>Lophotrochozoa</taxon>
        <taxon>Mollusca</taxon>
        <taxon>Gastropoda</taxon>
        <taxon>Heterobranchia</taxon>
        <taxon>Euthyneura</taxon>
        <taxon>Panpulmonata</taxon>
        <taxon>Hygrophila</taxon>
        <taxon>Lymnaeoidea</taxon>
        <taxon>Lymnaeidae</taxon>
        <taxon>Lymnaea</taxon>
    </lineage>
</organism>
<accession>A0AAV2H0V5</accession>
<evidence type="ECO:0000259" key="1">
    <source>
        <dbReference type="PROSITE" id="PS50940"/>
    </source>
</evidence>
<gene>
    <name evidence="2" type="ORF">GSLYS_00001182001</name>
</gene>
<dbReference type="Proteomes" id="UP001497497">
    <property type="component" value="Unassembled WGS sequence"/>
</dbReference>
<dbReference type="GO" id="GO:0005576">
    <property type="term" value="C:extracellular region"/>
    <property type="evidence" value="ECO:0007669"/>
    <property type="project" value="InterPro"/>
</dbReference>
<dbReference type="InterPro" id="IPR036508">
    <property type="entry name" value="Chitin-bd_dom_sf"/>
</dbReference>
<dbReference type="SUPFAM" id="SSF57625">
    <property type="entry name" value="Invertebrate chitin-binding proteins"/>
    <property type="match status" value="2"/>
</dbReference>